<dbReference type="Proteomes" id="UP001206236">
    <property type="component" value="Unassembled WGS sequence"/>
</dbReference>
<evidence type="ECO:0000313" key="3">
    <source>
        <dbReference type="Proteomes" id="UP001206236"/>
    </source>
</evidence>
<evidence type="ECO:0000313" key="2">
    <source>
        <dbReference type="EMBL" id="MCQ5154376.1"/>
    </source>
</evidence>
<evidence type="ECO:0000256" key="1">
    <source>
        <dbReference type="SAM" id="SignalP"/>
    </source>
</evidence>
<dbReference type="Pfam" id="PF17117">
    <property type="entry name" value="DUF5104"/>
    <property type="match status" value="1"/>
</dbReference>
<gene>
    <name evidence="2" type="ORF">NE632_13855</name>
</gene>
<keyword evidence="1" id="KW-0732">Signal</keyword>
<feature type="chain" id="PRO_5043520931" evidence="1">
    <location>
        <begin position="22"/>
        <end position="301"/>
    </location>
</feature>
<organism evidence="2 3">
    <name type="scientific">Ruminococcus bicirculans</name>
    <name type="common">ex Wegman et al. 2014</name>
    <dbReference type="NCBI Taxonomy" id="1160721"/>
    <lineage>
        <taxon>Bacteria</taxon>
        <taxon>Bacillati</taxon>
        <taxon>Bacillota</taxon>
        <taxon>Clostridia</taxon>
        <taxon>Eubacteriales</taxon>
        <taxon>Oscillospiraceae</taxon>
        <taxon>Ruminococcus</taxon>
    </lineage>
</organism>
<dbReference type="RefSeq" id="WP_195249919.1">
    <property type="nucleotide sequence ID" value="NZ_JADMYU010000063.1"/>
</dbReference>
<dbReference type="EMBL" id="JANGCN010000061">
    <property type="protein sequence ID" value="MCQ5154376.1"/>
    <property type="molecule type" value="Genomic_DNA"/>
</dbReference>
<name>A0AAW5KMT1_9FIRM</name>
<protein>
    <submittedName>
        <fullName evidence="2">DUF5104 domain-containing protein</fullName>
    </submittedName>
</protein>
<proteinExistence type="predicted"/>
<reference evidence="2" key="1">
    <citation type="submission" date="2022-06" db="EMBL/GenBank/DDBJ databases">
        <title>Isolation of gut microbiota from human fecal samples.</title>
        <authorList>
            <person name="Pamer E.G."/>
            <person name="Barat B."/>
            <person name="Waligurski E."/>
            <person name="Medina S."/>
            <person name="Paddock L."/>
            <person name="Mostad J."/>
        </authorList>
    </citation>
    <scope>NUCLEOTIDE SEQUENCE</scope>
    <source>
        <strain evidence="2">DFI.5.57</strain>
    </source>
</reference>
<dbReference type="AlphaFoldDB" id="A0AAW5KMT1"/>
<sequence>MKKVISFISSLALVISLSSCAIKETPIINGVEYKYNDQFYADTVDQLLTYIDDGDKDGVKSLLCNGLKNSDGIDADIQALIDGFEGDIIRTTEYEKDTVNASSSGKNYTSAFLSRSFYIITDKQKYGVYIAVCPIDEKHDDGEDLVGVYNISINTLDYESGDIECNTANTIEIADHNCCVASGYGDSSSYLVAQTGNKYEVIDIYRIINPQSIVKYDDITAWNSRDFLSFKEKFGAPYAESLDNDKEHVLADVYMYEISDSNKYAIVAVGRDDGSINALSVKDIDSRWSEDNEYEYILENE</sequence>
<dbReference type="PROSITE" id="PS51257">
    <property type="entry name" value="PROKAR_LIPOPROTEIN"/>
    <property type="match status" value="1"/>
</dbReference>
<dbReference type="InterPro" id="IPR031344">
    <property type="entry name" value="DUF5104"/>
</dbReference>
<dbReference type="Gene3D" id="3.10.450.50">
    <property type="match status" value="1"/>
</dbReference>
<feature type="signal peptide" evidence="1">
    <location>
        <begin position="1"/>
        <end position="21"/>
    </location>
</feature>
<accession>A0AAW5KMT1</accession>
<comment type="caution">
    <text evidence="2">The sequence shown here is derived from an EMBL/GenBank/DDBJ whole genome shotgun (WGS) entry which is preliminary data.</text>
</comment>